<dbReference type="PIRSF" id="PIRSF016661">
    <property type="entry name" value="BioY"/>
    <property type="match status" value="1"/>
</dbReference>
<feature type="transmembrane region" description="Helical" evidence="4">
    <location>
        <begin position="82"/>
        <end position="99"/>
    </location>
</feature>
<protein>
    <recommendedName>
        <fullName evidence="2">Biotin transporter</fullName>
    </recommendedName>
</protein>
<keyword evidence="2 4" id="KW-0472">Membrane</keyword>
<evidence type="ECO:0000313" key="6">
    <source>
        <dbReference type="Proteomes" id="UP000316747"/>
    </source>
</evidence>
<feature type="transmembrane region" description="Helical" evidence="4">
    <location>
        <begin position="57"/>
        <end position="75"/>
    </location>
</feature>
<comment type="subcellular location">
    <subcellularLocation>
        <location evidence="2">Cell membrane</location>
        <topology evidence="2">Multi-pass membrane protein</topology>
    </subcellularLocation>
</comment>
<dbReference type="Proteomes" id="UP000316747">
    <property type="component" value="Unassembled WGS sequence"/>
</dbReference>
<gene>
    <name evidence="5" type="ORF">FBY41_2347</name>
</gene>
<evidence type="ECO:0000256" key="4">
    <source>
        <dbReference type="SAM" id="Phobius"/>
    </source>
</evidence>
<dbReference type="GO" id="GO:0005886">
    <property type="term" value="C:plasma membrane"/>
    <property type="evidence" value="ECO:0007669"/>
    <property type="project" value="UniProtKB-SubCell"/>
</dbReference>
<dbReference type="PANTHER" id="PTHR34295:SF1">
    <property type="entry name" value="BIOTIN TRANSPORTER BIOY"/>
    <property type="match status" value="1"/>
</dbReference>
<keyword evidence="4" id="KW-1133">Transmembrane helix</keyword>
<feature type="transmembrane region" description="Helical" evidence="4">
    <location>
        <begin position="141"/>
        <end position="169"/>
    </location>
</feature>
<name>A0A543HVF7_9MICO</name>
<dbReference type="OrthoDB" id="1496139at2"/>
<evidence type="ECO:0000256" key="3">
    <source>
        <dbReference type="SAM" id="MobiDB-lite"/>
    </source>
</evidence>
<evidence type="ECO:0000256" key="1">
    <source>
        <dbReference type="ARBA" id="ARBA00010692"/>
    </source>
</evidence>
<sequence length="217" mass="22332">MTDAIPAHEVHGPTDAHPADPRARSRGLDAQSVGLVAVFTALLVAAAVVPGVPVGPLGVPITLQTLAVMLTGLVLGPGRATAAVLLYLLLGFVGLPVFSRGQSGLQVLAGPTAGYLVSFVVAAFVLGLASRSVLRRARRSWWVPLFFVATLLTTLLVVHPLGIAGLMVNAKLSFQAALAADLPFLPGDVVKGLVAAVAAAAVHRAFPDVLLRRVARP</sequence>
<evidence type="ECO:0000313" key="5">
    <source>
        <dbReference type="EMBL" id="TQM62316.1"/>
    </source>
</evidence>
<keyword evidence="2" id="KW-0813">Transport</keyword>
<comment type="caution">
    <text evidence="5">The sequence shown here is derived from an EMBL/GenBank/DDBJ whole genome shotgun (WGS) entry which is preliminary data.</text>
</comment>
<dbReference type="Gene3D" id="1.10.1760.20">
    <property type="match status" value="1"/>
</dbReference>
<feature type="transmembrane region" description="Helical" evidence="4">
    <location>
        <begin position="105"/>
        <end position="129"/>
    </location>
</feature>
<keyword evidence="4" id="KW-0812">Transmembrane</keyword>
<feature type="transmembrane region" description="Helical" evidence="4">
    <location>
        <begin position="189"/>
        <end position="206"/>
    </location>
</feature>
<dbReference type="AlphaFoldDB" id="A0A543HVF7"/>
<dbReference type="InterPro" id="IPR003784">
    <property type="entry name" value="BioY"/>
</dbReference>
<evidence type="ECO:0000256" key="2">
    <source>
        <dbReference type="PIRNR" id="PIRNR016661"/>
    </source>
</evidence>
<reference evidence="5 6" key="1">
    <citation type="submission" date="2019-06" db="EMBL/GenBank/DDBJ databases">
        <title>Genome sequencing of plant associated microbes to promote plant fitness in Sorghum bicolor and Oryza sativa.</title>
        <authorList>
            <person name="Coleman-Derr D."/>
        </authorList>
    </citation>
    <scope>NUCLEOTIDE SEQUENCE [LARGE SCALE GENOMIC DNA]</scope>
    <source>
        <strain evidence="5 6">KV-663</strain>
    </source>
</reference>
<dbReference type="EMBL" id="VFPM01000002">
    <property type="protein sequence ID" value="TQM62316.1"/>
    <property type="molecule type" value="Genomic_DNA"/>
</dbReference>
<accession>A0A543HVF7</accession>
<keyword evidence="6" id="KW-1185">Reference proteome</keyword>
<organism evidence="5 6">
    <name type="scientific">Humibacillus xanthopallidus</name>
    <dbReference type="NCBI Taxonomy" id="412689"/>
    <lineage>
        <taxon>Bacteria</taxon>
        <taxon>Bacillati</taxon>
        <taxon>Actinomycetota</taxon>
        <taxon>Actinomycetes</taxon>
        <taxon>Micrococcales</taxon>
        <taxon>Intrasporangiaceae</taxon>
        <taxon>Humibacillus</taxon>
    </lineage>
</organism>
<dbReference type="Pfam" id="PF02632">
    <property type="entry name" value="BioY"/>
    <property type="match status" value="1"/>
</dbReference>
<dbReference type="GO" id="GO:0015225">
    <property type="term" value="F:biotin transmembrane transporter activity"/>
    <property type="evidence" value="ECO:0007669"/>
    <property type="project" value="UniProtKB-UniRule"/>
</dbReference>
<feature type="transmembrane region" description="Helical" evidence="4">
    <location>
        <begin position="32"/>
        <end position="51"/>
    </location>
</feature>
<comment type="similarity">
    <text evidence="1 2">Belongs to the BioY family.</text>
</comment>
<keyword evidence="2" id="KW-1003">Cell membrane</keyword>
<dbReference type="RefSeq" id="WP_141844427.1">
    <property type="nucleotide sequence ID" value="NZ_VFPM01000002.1"/>
</dbReference>
<dbReference type="PANTHER" id="PTHR34295">
    <property type="entry name" value="BIOTIN TRANSPORTER BIOY"/>
    <property type="match status" value="1"/>
</dbReference>
<feature type="region of interest" description="Disordered" evidence="3">
    <location>
        <begin position="1"/>
        <end position="25"/>
    </location>
</feature>
<proteinExistence type="inferred from homology"/>